<evidence type="ECO:0000313" key="2">
    <source>
        <dbReference type="Proteomes" id="UP000265768"/>
    </source>
</evidence>
<evidence type="ECO:0008006" key="3">
    <source>
        <dbReference type="Google" id="ProtNLM"/>
    </source>
</evidence>
<reference evidence="1 2" key="1">
    <citation type="submission" date="2018-09" db="EMBL/GenBank/DDBJ databases">
        <title>YIM 75507 draft genome.</title>
        <authorList>
            <person name="Tang S."/>
            <person name="Feng Y."/>
        </authorList>
    </citation>
    <scope>NUCLEOTIDE SEQUENCE [LARGE SCALE GENOMIC DNA]</scope>
    <source>
        <strain evidence="1 2">YIM 75507</strain>
    </source>
</reference>
<gene>
    <name evidence="1" type="ORF">D5H75_02835</name>
</gene>
<accession>A0A3A4BCA9</accession>
<dbReference type="RefSeq" id="WP_119924709.1">
    <property type="nucleotide sequence ID" value="NZ_QZEY01000001.1"/>
</dbReference>
<sequence length="158" mass="17508">MATDPILSTDPIATISATVWTAGDESRVRGNAEPDSRVFLGIAGREFRLARPDVRDFQQHDRHEYIFGNGSNVERPEWNDPRKNPPLTLGDLHNRPVYIRFVWTAAAGTTDRDDWHVERVDVTVTAASGAKVSYAALVGGPTTWLGDESGTVLHLDRQ</sequence>
<dbReference type="OrthoDB" id="4201688at2"/>
<dbReference type="Proteomes" id="UP000265768">
    <property type="component" value="Unassembled WGS sequence"/>
</dbReference>
<dbReference type="EMBL" id="QZEY01000001">
    <property type="protein sequence ID" value="RJL35736.1"/>
    <property type="molecule type" value="Genomic_DNA"/>
</dbReference>
<comment type="caution">
    <text evidence="1">The sequence shown here is derived from an EMBL/GenBank/DDBJ whole genome shotgun (WGS) entry which is preliminary data.</text>
</comment>
<proteinExistence type="predicted"/>
<keyword evidence="2" id="KW-1185">Reference proteome</keyword>
<protein>
    <recommendedName>
        <fullName evidence="3">PLAT domain-containing protein</fullName>
    </recommendedName>
</protein>
<dbReference type="AlphaFoldDB" id="A0A3A4BCA9"/>
<evidence type="ECO:0000313" key="1">
    <source>
        <dbReference type="EMBL" id="RJL35736.1"/>
    </source>
</evidence>
<organism evidence="1 2">
    <name type="scientific">Bailinhaonella thermotolerans</name>
    <dbReference type="NCBI Taxonomy" id="1070861"/>
    <lineage>
        <taxon>Bacteria</taxon>
        <taxon>Bacillati</taxon>
        <taxon>Actinomycetota</taxon>
        <taxon>Actinomycetes</taxon>
        <taxon>Streptosporangiales</taxon>
        <taxon>Streptosporangiaceae</taxon>
        <taxon>Bailinhaonella</taxon>
    </lineage>
</organism>
<name>A0A3A4BCA9_9ACTN</name>